<dbReference type="InterPro" id="IPR000626">
    <property type="entry name" value="Ubiquitin-like_dom"/>
</dbReference>
<dbReference type="GO" id="GO:0061709">
    <property type="term" value="P:reticulophagy"/>
    <property type="evidence" value="ECO:0007669"/>
    <property type="project" value="TreeGrafter"/>
</dbReference>
<evidence type="ECO:0000256" key="2">
    <source>
        <dbReference type="SAM" id="Coils"/>
    </source>
</evidence>
<evidence type="ECO:0000313" key="5">
    <source>
        <dbReference type="EMBL" id="CAG9768398.1"/>
    </source>
</evidence>
<keyword evidence="2" id="KW-0175">Coiled coil</keyword>
<dbReference type="InterPro" id="IPR045326">
    <property type="entry name" value="ATG17-like_dom"/>
</dbReference>
<dbReference type="GO" id="GO:0061723">
    <property type="term" value="P:glycophagy"/>
    <property type="evidence" value="ECO:0007669"/>
    <property type="project" value="TreeGrafter"/>
</dbReference>
<feature type="compositionally biased region" description="Polar residues" evidence="3">
    <location>
        <begin position="747"/>
        <end position="759"/>
    </location>
</feature>
<sequence length="1251" mass="144095">MVYIFFVQPGDMMTFDNEISIMQSVGDLKEKINEKCKIPLEQQVLLINGGEALDTHKNLCSYMAGTDTNPIYLFSTNYDISKLDTLKSLNYDDTDLKERLLDCLSLPVSLSTVRSRTLVAQDFFSVAKEQLEFCESMVHDQHLQQQGWSAVIANLEDIVTEFRKRWELFLKMYEDFIADRDAYDNFLLSFAEDKKTLQRIPVLDALLDSQKELLEGSRFSENATSTSETEASKDISLYEWISSVDRKNSLDELYELCKSNLNKFEKGIMPSLEQQIFDTLQTAEKPERKEIEGLGKRLFDLQELIRKIKKYVEHQSDMAQSFLQNQNSASHMKDTSILPDLCETHMKQLELIKICHQKLMDDRNRIVRAKYELSKSLCARIGWVQNVEDKLWELDSLLVYFHEHLQRLRKHLEVFQQLHLAPSTYMNAVVEVVRRRSFSQTFLLWASDLACQQMTIHNEELTRRKEFGSQFDGHFLNALFPGMGDVPPAFAIEAPSVFDAKLPNISEEDIEKLKKLVPDFAENLTVPDMNHIISFFMGKISATKGKEDKVDDAKGVEDKLIQAVSDVGLASYLDKNLLKATGGSEPCLVSAPGLQHCKDDRGCESETDTEEFEKVGQSPLELIFPKIAEKQDASTSTEIRNQVLPPKKPPRSFRATQSFESDPMQRTLSISTNESFTNIKNISLDSIDELSSIKNFSSTTDSCFNSHCNQSNLKDQTSISNSSLHLSDITSLSSNITSHYNNKTSNLMLSRSKSVSPQSPRDGDDYSPQQTCSNQPDLFATDEYYIDESLPSSVGTGNSQGSEFVRQLDTANIVVAMLQDNLQISRSEHEKLKNSFLSLSIIAKQVTKNLRTELNEFKSQFVHDSQLLCKHYEDFGSSWNSLILETNRNEKEIVESMQRQNNDDKEQYRYNLLEKEDFIRRLEEDKRAVEDRLLNTFKQKDVLEERLSESANKVDELLRQLQENYEDKEKCLKELTENLRMEHRAELDNIKSRLMTMERSPSLTSLEREKSGDFSSLPGHTTLLVQMTENFELDKEKAVAEERQRWETILEEKTNELQQKYQEDKEIYGQDIAKRVSEDKDKQIDILREREKNLNLEIIKHKTTIQQLAEYQQDKMESELYEQIEALKQENKNLQEQLVQLRERQESVEFLSKPDLTSPSESLEMTKSDTVSARLPNLNIDSCKIGDIVLVIWDQYHKNFKILQESKHAYFLHSECLDKLGLSLSDGKPNKLHCTGEVLAKELCQTQKVFI</sequence>
<dbReference type="GO" id="GO:0034045">
    <property type="term" value="C:phagophore assembly site membrane"/>
    <property type="evidence" value="ECO:0007669"/>
    <property type="project" value="TreeGrafter"/>
</dbReference>
<dbReference type="GO" id="GO:1990316">
    <property type="term" value="C:Atg1/ULK1 kinase complex"/>
    <property type="evidence" value="ECO:0007669"/>
    <property type="project" value="TreeGrafter"/>
</dbReference>
<dbReference type="EMBL" id="OU892280">
    <property type="protein sequence ID" value="CAG9768398.1"/>
    <property type="molecule type" value="Genomic_DNA"/>
</dbReference>
<dbReference type="SUPFAM" id="SSF54236">
    <property type="entry name" value="Ubiquitin-like"/>
    <property type="match status" value="1"/>
</dbReference>
<dbReference type="InterPro" id="IPR029071">
    <property type="entry name" value="Ubiquitin-like_domsf"/>
</dbReference>
<protein>
    <recommendedName>
        <fullName evidence="4">Ubiquitin-like domain-containing protein</fullName>
    </recommendedName>
</protein>
<dbReference type="InterPro" id="IPR040040">
    <property type="entry name" value="ATG11"/>
</dbReference>
<proteinExistence type="predicted"/>
<accession>A0A9N9QPJ9</accession>
<feature type="domain" description="Ubiquitin-like" evidence="4">
    <location>
        <begin position="2"/>
        <end position="62"/>
    </location>
</feature>
<dbReference type="PANTHER" id="PTHR13222">
    <property type="entry name" value="RB1-INDUCIBLE COILED-COIL"/>
    <property type="match status" value="1"/>
</dbReference>
<name>A0A9N9QPJ9_9CUCU</name>
<keyword evidence="6" id="KW-1185">Reference proteome</keyword>
<evidence type="ECO:0000259" key="4">
    <source>
        <dbReference type="PROSITE" id="PS50053"/>
    </source>
</evidence>
<dbReference type="GO" id="GO:0034727">
    <property type="term" value="P:piecemeal microautophagy of the nucleus"/>
    <property type="evidence" value="ECO:0007669"/>
    <property type="project" value="TreeGrafter"/>
</dbReference>
<reference evidence="5" key="1">
    <citation type="submission" date="2022-01" db="EMBL/GenBank/DDBJ databases">
        <authorList>
            <person name="King R."/>
        </authorList>
    </citation>
    <scope>NUCLEOTIDE SEQUENCE</scope>
</reference>
<feature type="compositionally biased region" description="Polar residues" evidence="3">
    <location>
        <begin position="654"/>
        <end position="665"/>
    </location>
</feature>
<dbReference type="CDD" id="cd17060">
    <property type="entry name" value="Ubl_RB1CC1"/>
    <property type="match status" value="1"/>
</dbReference>
<dbReference type="AlphaFoldDB" id="A0A9N9QPJ9"/>
<dbReference type="PROSITE" id="PS50053">
    <property type="entry name" value="UBIQUITIN_2"/>
    <property type="match status" value="1"/>
</dbReference>
<dbReference type="GO" id="GO:0060090">
    <property type="term" value="F:molecular adaptor activity"/>
    <property type="evidence" value="ECO:0007669"/>
    <property type="project" value="TreeGrafter"/>
</dbReference>
<dbReference type="PROSITE" id="PS00299">
    <property type="entry name" value="UBIQUITIN_1"/>
    <property type="match status" value="1"/>
</dbReference>
<feature type="region of interest" description="Disordered" evidence="3">
    <location>
        <begin position="747"/>
        <end position="773"/>
    </location>
</feature>
<organism evidence="5 6">
    <name type="scientific">Ceutorhynchus assimilis</name>
    <name type="common">cabbage seed weevil</name>
    <dbReference type="NCBI Taxonomy" id="467358"/>
    <lineage>
        <taxon>Eukaryota</taxon>
        <taxon>Metazoa</taxon>
        <taxon>Ecdysozoa</taxon>
        <taxon>Arthropoda</taxon>
        <taxon>Hexapoda</taxon>
        <taxon>Insecta</taxon>
        <taxon>Pterygota</taxon>
        <taxon>Neoptera</taxon>
        <taxon>Endopterygota</taxon>
        <taxon>Coleoptera</taxon>
        <taxon>Polyphaga</taxon>
        <taxon>Cucujiformia</taxon>
        <taxon>Curculionidae</taxon>
        <taxon>Ceutorhynchinae</taxon>
        <taxon>Ceutorhynchus</taxon>
    </lineage>
</organism>
<feature type="coiled-coil region" evidence="2">
    <location>
        <begin position="1043"/>
        <end position="1151"/>
    </location>
</feature>
<dbReference type="GO" id="GO:0034517">
    <property type="term" value="P:ribophagy"/>
    <property type="evidence" value="ECO:0007669"/>
    <property type="project" value="TreeGrafter"/>
</dbReference>
<dbReference type="PANTHER" id="PTHR13222:SF1">
    <property type="entry name" value="RB1-INDUCIBLE COILED-COIL PROTEIN 1"/>
    <property type="match status" value="1"/>
</dbReference>
<feature type="coiled-coil region" evidence="2">
    <location>
        <begin position="887"/>
        <end position="1000"/>
    </location>
</feature>
<dbReference type="GO" id="GO:0000422">
    <property type="term" value="P:autophagy of mitochondrion"/>
    <property type="evidence" value="ECO:0007669"/>
    <property type="project" value="TreeGrafter"/>
</dbReference>
<gene>
    <name evidence="5" type="ORF">CEUTPL_LOCUS8936</name>
</gene>
<dbReference type="Proteomes" id="UP001152799">
    <property type="component" value="Chromosome 4"/>
</dbReference>
<dbReference type="Pfam" id="PF04108">
    <property type="entry name" value="ATG17_like"/>
    <property type="match status" value="1"/>
</dbReference>
<dbReference type="OrthoDB" id="447953at2759"/>
<dbReference type="Gene3D" id="3.10.20.90">
    <property type="entry name" value="Phosphatidylinositol 3-kinase Catalytic Subunit, Chain A, domain 1"/>
    <property type="match status" value="1"/>
</dbReference>
<keyword evidence="1" id="KW-0072">Autophagy</keyword>
<dbReference type="GO" id="GO:0019901">
    <property type="term" value="F:protein kinase binding"/>
    <property type="evidence" value="ECO:0007669"/>
    <property type="project" value="TreeGrafter"/>
</dbReference>
<dbReference type="GO" id="GO:0000045">
    <property type="term" value="P:autophagosome assembly"/>
    <property type="evidence" value="ECO:0007669"/>
    <property type="project" value="InterPro"/>
</dbReference>
<evidence type="ECO:0000256" key="1">
    <source>
        <dbReference type="ARBA" id="ARBA00023006"/>
    </source>
</evidence>
<dbReference type="InterPro" id="IPR019954">
    <property type="entry name" value="Ubiquitin_CS"/>
</dbReference>
<evidence type="ECO:0000313" key="6">
    <source>
        <dbReference type="Proteomes" id="UP001152799"/>
    </source>
</evidence>
<feature type="region of interest" description="Disordered" evidence="3">
    <location>
        <begin position="631"/>
        <end position="665"/>
    </location>
</feature>
<evidence type="ECO:0000256" key="3">
    <source>
        <dbReference type="SAM" id="MobiDB-lite"/>
    </source>
</evidence>